<comment type="caution">
    <text evidence="2">The sequence shown here is derived from an EMBL/GenBank/DDBJ whole genome shotgun (WGS) entry which is preliminary data.</text>
</comment>
<sequence>ATTGMLTDLVNETKILFLRARDPSHLAWLQLAMLVAPRFIQSSRTISFLKSKINSYYADHRMRLNTEIRAYGEDYIHNNSIILDNIPTIENLKLYVDKTCIYQCFKTSMTQVPEDCNALVLNEVKSLDYITSQVRLPHIHTTNFANQINLNPEAGQISSRRGRGRSRGNRFTKGARHHLSH</sequence>
<evidence type="ECO:0000313" key="2">
    <source>
        <dbReference type="EMBL" id="CAG8705580.1"/>
    </source>
</evidence>
<feature type="compositionally biased region" description="Basic residues" evidence="1">
    <location>
        <begin position="160"/>
        <end position="181"/>
    </location>
</feature>
<feature type="non-terminal residue" evidence="2">
    <location>
        <position position="181"/>
    </location>
</feature>
<protein>
    <submittedName>
        <fullName evidence="2">2909_t:CDS:1</fullName>
    </submittedName>
</protein>
<feature type="region of interest" description="Disordered" evidence="1">
    <location>
        <begin position="152"/>
        <end position="181"/>
    </location>
</feature>
<dbReference type="AlphaFoldDB" id="A0A9N9N622"/>
<evidence type="ECO:0000256" key="1">
    <source>
        <dbReference type="SAM" id="MobiDB-lite"/>
    </source>
</evidence>
<dbReference type="Proteomes" id="UP000789570">
    <property type="component" value="Unassembled WGS sequence"/>
</dbReference>
<organism evidence="2 3">
    <name type="scientific">Funneliformis caledonium</name>
    <dbReference type="NCBI Taxonomy" id="1117310"/>
    <lineage>
        <taxon>Eukaryota</taxon>
        <taxon>Fungi</taxon>
        <taxon>Fungi incertae sedis</taxon>
        <taxon>Mucoromycota</taxon>
        <taxon>Glomeromycotina</taxon>
        <taxon>Glomeromycetes</taxon>
        <taxon>Glomerales</taxon>
        <taxon>Glomeraceae</taxon>
        <taxon>Funneliformis</taxon>
    </lineage>
</organism>
<gene>
    <name evidence="2" type="ORF">FCALED_LOCUS13686</name>
</gene>
<reference evidence="2" key="1">
    <citation type="submission" date="2021-06" db="EMBL/GenBank/DDBJ databases">
        <authorList>
            <person name="Kallberg Y."/>
            <person name="Tangrot J."/>
            <person name="Rosling A."/>
        </authorList>
    </citation>
    <scope>NUCLEOTIDE SEQUENCE</scope>
    <source>
        <strain evidence="2">UK204</strain>
    </source>
</reference>
<keyword evidence="3" id="KW-1185">Reference proteome</keyword>
<accession>A0A9N9N622</accession>
<name>A0A9N9N622_9GLOM</name>
<proteinExistence type="predicted"/>
<evidence type="ECO:0000313" key="3">
    <source>
        <dbReference type="Proteomes" id="UP000789570"/>
    </source>
</evidence>
<dbReference type="EMBL" id="CAJVPQ010008311">
    <property type="protein sequence ID" value="CAG8705580.1"/>
    <property type="molecule type" value="Genomic_DNA"/>
</dbReference>
<dbReference type="OrthoDB" id="2446681at2759"/>